<dbReference type="GO" id="GO:0019450">
    <property type="term" value="P:L-cysteine catabolic process to pyruvate"/>
    <property type="evidence" value="ECO:0007669"/>
    <property type="project" value="TreeGrafter"/>
</dbReference>
<keyword evidence="4" id="KW-1185">Reference proteome</keyword>
<evidence type="ECO:0000313" key="4">
    <source>
        <dbReference type="Proteomes" id="UP000185783"/>
    </source>
</evidence>
<dbReference type="EMBL" id="LVVZ01000018">
    <property type="protein sequence ID" value="OKL43744.1"/>
    <property type="molecule type" value="Genomic_DNA"/>
</dbReference>
<dbReference type="AlphaFoldDB" id="A0A1U7JGC7"/>
<dbReference type="PANTHER" id="PTHR30501">
    <property type="entry name" value="UPF0597 PROTEIN YHAM"/>
    <property type="match status" value="1"/>
</dbReference>
<proteinExistence type="inferred from homology"/>
<dbReference type="STRING" id="197461.A3843_11505"/>
<dbReference type="InterPro" id="IPR005130">
    <property type="entry name" value="Ser_deHydtase-like_asu"/>
</dbReference>
<evidence type="ECO:0000259" key="2">
    <source>
        <dbReference type="Pfam" id="PF03313"/>
    </source>
</evidence>
<gene>
    <name evidence="3" type="ORF">A3843_11505</name>
</gene>
<comment type="caution">
    <text evidence="3">The sequence shown here is derived from an EMBL/GenBank/DDBJ whole genome shotgun (WGS) entry which is preliminary data.</text>
</comment>
<dbReference type="InterPro" id="IPR021144">
    <property type="entry name" value="UPF0597"/>
</dbReference>
<name>A0A1U7JGC7_9HYPH</name>
<accession>A0A1U7JGC7</accession>
<evidence type="ECO:0000313" key="3">
    <source>
        <dbReference type="EMBL" id="OKL43744.1"/>
    </source>
</evidence>
<organism evidence="3 4">
    <name type="scientific">Pseudovibrio exalbescens</name>
    <dbReference type="NCBI Taxonomy" id="197461"/>
    <lineage>
        <taxon>Bacteria</taxon>
        <taxon>Pseudomonadati</taxon>
        <taxon>Pseudomonadota</taxon>
        <taxon>Alphaproteobacteria</taxon>
        <taxon>Hyphomicrobiales</taxon>
        <taxon>Stappiaceae</taxon>
        <taxon>Pseudovibrio</taxon>
    </lineage>
</organism>
<dbReference type="PIRSF" id="PIRSF006054">
    <property type="entry name" value="UCP006054"/>
    <property type="match status" value="1"/>
</dbReference>
<dbReference type="PANTHER" id="PTHR30501:SF2">
    <property type="entry name" value="UPF0597 PROTEIN YHAM"/>
    <property type="match status" value="1"/>
</dbReference>
<evidence type="ECO:0000256" key="1">
    <source>
        <dbReference type="HAMAP-Rule" id="MF_01845"/>
    </source>
</evidence>
<comment type="similarity">
    <text evidence="1">Belongs to the UPF0597 family.</text>
</comment>
<dbReference type="HAMAP" id="MF_01845">
    <property type="entry name" value="UPF0597"/>
    <property type="match status" value="1"/>
</dbReference>
<protein>
    <recommendedName>
        <fullName evidence="1">UPF0597 protein A3843_11505</fullName>
    </recommendedName>
</protein>
<feature type="domain" description="Serine dehydratase-like alpha subunit" evidence="2">
    <location>
        <begin position="191"/>
        <end position="419"/>
    </location>
</feature>
<dbReference type="Pfam" id="PF03313">
    <property type="entry name" value="SDH_alpha"/>
    <property type="match status" value="1"/>
</dbReference>
<reference evidence="3 4" key="1">
    <citation type="submission" date="2016-03" db="EMBL/GenBank/DDBJ databases">
        <title>Genome sequence of Nesiotobacter sp. nov., a moderately halophilic alphaproteobacterium isolated from the Yellow Sea, China.</title>
        <authorList>
            <person name="Zhang G."/>
            <person name="Zhang R."/>
        </authorList>
    </citation>
    <scope>NUCLEOTIDE SEQUENCE [LARGE SCALE GENOMIC DNA]</scope>
    <source>
        <strain evidence="3 4">WB1-6</strain>
    </source>
</reference>
<dbReference type="Proteomes" id="UP000185783">
    <property type="component" value="Unassembled WGS sequence"/>
</dbReference>
<sequence>MTQDVSQYLRFLKEIARPALGCTDPICAAYAAAEAAALLESKAEKIEITVSKNLFKNALDVFVPGTGAVGIPIAVASGALFGRPELKLQCLQGIKKSEVDTALAFVEQGRVTVNTKNDCGPLYCHAKLVSETQQAEVIIDGGYTRVVSRKLCGEEVGADEVDNSPADTEDRVDPRQFTIAGIYEFCTTCEVEQLSFVLEARDLNKALSEEGLSHGYGLQVGRSMLDDFAPDEANVPLAIKVPMRSAAASDARMGGSTLPAMSNYGSGNQGIAATMPVVAVAEHLGVDEERLARALCLSHIGAGYIKSYYPPLSAYCGNSATCAAGAAAMVYLLGGSFEQSCYAINLVLADISGMVCDGAKASCALKVGSAASSAYKAATIAMKVDGSMCMGVISDEVEVTIRNLGALVTTGMAKTDDEIFSIMADR</sequence>
<dbReference type="GO" id="GO:0080146">
    <property type="term" value="F:L-cysteine desulfhydrase activity"/>
    <property type="evidence" value="ECO:0007669"/>
    <property type="project" value="TreeGrafter"/>
</dbReference>
<dbReference type="RefSeq" id="WP_051269183.1">
    <property type="nucleotide sequence ID" value="NZ_LVVZ01000018.1"/>
</dbReference>